<protein>
    <recommendedName>
        <fullName evidence="4">Amino acid permease</fullName>
    </recommendedName>
</protein>
<dbReference type="Proteomes" id="UP000006556">
    <property type="component" value="Chromosome"/>
</dbReference>
<evidence type="ECO:0000313" key="2">
    <source>
        <dbReference type="EMBL" id="BAF60145.1"/>
    </source>
</evidence>
<keyword evidence="1" id="KW-1133">Transmembrane helix</keyword>
<reference evidence="3" key="1">
    <citation type="journal article" date="2008" name="Genome Res.">
        <title>The genome of Pelotomaculum thermopropionicum reveals niche-associated evolution in anaerobic microbiota.</title>
        <authorList>
            <person name="Kosaka T."/>
            <person name="Kato S."/>
            <person name="Shimoyama T."/>
            <person name="Ishii S."/>
            <person name="Abe T."/>
            <person name="Watanabe K."/>
        </authorList>
    </citation>
    <scope>NUCLEOTIDE SEQUENCE [LARGE SCALE GENOMIC DNA]</scope>
    <source>
        <strain evidence="3">DSM 13744 / JCM 10971 / SI</strain>
    </source>
</reference>
<keyword evidence="3" id="KW-1185">Reference proteome</keyword>
<keyword evidence="1" id="KW-0812">Transmembrane</keyword>
<evidence type="ECO:0000313" key="3">
    <source>
        <dbReference type="Proteomes" id="UP000006556"/>
    </source>
</evidence>
<dbReference type="KEGG" id="pth:PTH_1964"/>
<gene>
    <name evidence="2" type="ordered locus">PTH_1964</name>
</gene>
<dbReference type="HOGENOM" id="CLU_2845944_0_0_9"/>
<dbReference type="EMBL" id="AP009389">
    <property type="protein sequence ID" value="BAF60145.1"/>
    <property type="molecule type" value="Genomic_DNA"/>
</dbReference>
<name>A5D0S3_PELTS</name>
<keyword evidence="1" id="KW-0472">Membrane</keyword>
<evidence type="ECO:0008006" key="4">
    <source>
        <dbReference type="Google" id="ProtNLM"/>
    </source>
</evidence>
<evidence type="ECO:0000256" key="1">
    <source>
        <dbReference type="SAM" id="Phobius"/>
    </source>
</evidence>
<sequence length="65" mass="7961">MIIFMKKKGRAETARWSWPVWAVIIAGFIVFALPISERVKFWLMIPLWALFFYVYYKFVHKKRFS</sequence>
<organism evidence="2 3">
    <name type="scientific">Pelotomaculum thermopropionicum (strain DSM 13744 / JCM 10971 / SI)</name>
    <dbReference type="NCBI Taxonomy" id="370438"/>
    <lineage>
        <taxon>Bacteria</taxon>
        <taxon>Bacillati</taxon>
        <taxon>Bacillota</taxon>
        <taxon>Clostridia</taxon>
        <taxon>Eubacteriales</taxon>
        <taxon>Desulfotomaculaceae</taxon>
        <taxon>Pelotomaculum</taxon>
    </lineage>
</organism>
<accession>A5D0S3</accession>
<proteinExistence type="predicted"/>
<feature type="transmembrane region" description="Helical" evidence="1">
    <location>
        <begin position="16"/>
        <end position="35"/>
    </location>
</feature>
<feature type="transmembrane region" description="Helical" evidence="1">
    <location>
        <begin position="41"/>
        <end position="59"/>
    </location>
</feature>
<dbReference type="AlphaFoldDB" id="A5D0S3"/>